<gene>
    <name evidence="1" type="ORF">CCAP1982_LOCUS2199</name>
</gene>
<proteinExistence type="predicted"/>
<sequence length="226" mass="26078">MKSLLVEDNNSKSSTSSQSPWLLHRIPLVPFCTHERKMNSRNMKELSQARRLVGVAKLKSNEPGSTHERVHGYSTRTFCCLLHPHAVSTATFWLGTHRNLANRGKRQKRQVENEDKEKVARYKMDSCMELSSALRPTSEQRLRRPQQLQQSSLQRVFVCVRVCVMKAPLPANQCQTDVAVIAASWLVERTNYGRLCFILWFCCYKKRKTHMNNATKQNTLKGSKMK</sequence>
<reference evidence="1" key="1">
    <citation type="submission" date="2020-11" db="EMBL/GenBank/DDBJ databases">
        <authorList>
            <person name="Whitehead M."/>
        </authorList>
    </citation>
    <scope>NUCLEOTIDE SEQUENCE</scope>
    <source>
        <strain evidence="1">EGII</strain>
    </source>
</reference>
<keyword evidence="2" id="KW-1185">Reference proteome</keyword>
<evidence type="ECO:0000313" key="1">
    <source>
        <dbReference type="EMBL" id="CAD6993383.1"/>
    </source>
</evidence>
<accession>A0A811U7P1</accession>
<dbReference type="Proteomes" id="UP000606786">
    <property type="component" value="Unassembled WGS sequence"/>
</dbReference>
<name>A0A811U7P1_CERCA</name>
<organism evidence="1 2">
    <name type="scientific">Ceratitis capitata</name>
    <name type="common">Mediterranean fruit fly</name>
    <name type="synonym">Tephritis capitata</name>
    <dbReference type="NCBI Taxonomy" id="7213"/>
    <lineage>
        <taxon>Eukaryota</taxon>
        <taxon>Metazoa</taxon>
        <taxon>Ecdysozoa</taxon>
        <taxon>Arthropoda</taxon>
        <taxon>Hexapoda</taxon>
        <taxon>Insecta</taxon>
        <taxon>Pterygota</taxon>
        <taxon>Neoptera</taxon>
        <taxon>Endopterygota</taxon>
        <taxon>Diptera</taxon>
        <taxon>Brachycera</taxon>
        <taxon>Muscomorpha</taxon>
        <taxon>Tephritoidea</taxon>
        <taxon>Tephritidae</taxon>
        <taxon>Ceratitis</taxon>
        <taxon>Ceratitis</taxon>
    </lineage>
</organism>
<dbReference type="AlphaFoldDB" id="A0A811U7P1"/>
<evidence type="ECO:0000313" key="2">
    <source>
        <dbReference type="Proteomes" id="UP000606786"/>
    </source>
</evidence>
<comment type="caution">
    <text evidence="1">The sequence shown here is derived from an EMBL/GenBank/DDBJ whole genome shotgun (WGS) entry which is preliminary data.</text>
</comment>
<protein>
    <submittedName>
        <fullName evidence="1">(Mediterranean fruit fly) hypothetical protein</fullName>
    </submittedName>
</protein>
<dbReference type="EMBL" id="CAJHJT010000001">
    <property type="protein sequence ID" value="CAD6993383.1"/>
    <property type="molecule type" value="Genomic_DNA"/>
</dbReference>